<sequence length="243" mass="28235">MVERLKHILVKKMFQMWFSSYWSLLIIFIGLIVAYEVIVLAYQLVCNWRKESKEEVLLFNELGGQCAKEHIKASLKGQVFHCSNKYCTHVHVNRIIDHLNNAKFSIDLAMYTLGSIEITNALKNALLRNVAVRIIVSQRREAFNYLLLDLMDWGAQVRSQSSINFMQHRFCVIDEQGRVDRLWYKKNINGPKSNSVFMNGSLNWTDSGTGGNWENVIITTNEQLAKAFQAEFDRMWKVFSTQT</sequence>
<evidence type="ECO:0000256" key="4">
    <source>
        <dbReference type="ARBA" id="ARBA00038012"/>
    </source>
</evidence>
<keyword evidence="7" id="KW-1133">Transmembrane helix</keyword>
<evidence type="ECO:0000256" key="2">
    <source>
        <dbReference type="ARBA" id="ARBA00022963"/>
    </source>
</evidence>
<evidence type="ECO:0000259" key="8">
    <source>
        <dbReference type="Pfam" id="PF13091"/>
    </source>
</evidence>
<evidence type="ECO:0000313" key="10">
    <source>
        <dbReference type="Proteomes" id="UP000295192"/>
    </source>
</evidence>
<dbReference type="EMBL" id="LSRL02000741">
    <property type="protein sequence ID" value="TDG39940.1"/>
    <property type="molecule type" value="Genomic_DNA"/>
</dbReference>
<feature type="non-terminal residue" evidence="9">
    <location>
        <position position="243"/>
    </location>
</feature>
<dbReference type="PANTHER" id="PTHR43856">
    <property type="entry name" value="CARDIOLIPIN HYDROLASE"/>
    <property type="match status" value="1"/>
</dbReference>
<keyword evidence="2" id="KW-0442">Lipid degradation</keyword>
<dbReference type="SUPFAM" id="SSF56024">
    <property type="entry name" value="Phospholipase D/nuclease"/>
    <property type="match status" value="1"/>
</dbReference>
<keyword evidence="7" id="KW-0812">Transmembrane</keyword>
<dbReference type="InterPro" id="IPR051406">
    <property type="entry name" value="PLD_domain"/>
</dbReference>
<gene>
    <name evidence="9" type="ORF">AWZ03_013634</name>
</gene>
<keyword evidence="3" id="KW-0443">Lipid metabolism</keyword>
<protein>
    <recommendedName>
        <fullName evidence="5">Mitochondrial cardiolipin hydrolase</fullName>
    </recommendedName>
    <alternativeName>
        <fullName evidence="6">Mitochondrial phospholipase</fullName>
    </alternativeName>
</protein>
<evidence type="ECO:0000256" key="7">
    <source>
        <dbReference type="SAM" id="Phobius"/>
    </source>
</evidence>
<feature type="domain" description="Phospholipase D-like" evidence="8">
    <location>
        <begin position="95"/>
        <end position="236"/>
    </location>
</feature>
<dbReference type="GO" id="GO:0005739">
    <property type="term" value="C:mitochondrion"/>
    <property type="evidence" value="ECO:0007669"/>
    <property type="project" value="TreeGrafter"/>
</dbReference>
<dbReference type="OrthoDB" id="5205528at2759"/>
<proteinExistence type="inferred from homology"/>
<organism evidence="9 10">
    <name type="scientific">Drosophila navojoa</name>
    <name type="common">Fruit fly</name>
    <dbReference type="NCBI Taxonomy" id="7232"/>
    <lineage>
        <taxon>Eukaryota</taxon>
        <taxon>Metazoa</taxon>
        <taxon>Ecdysozoa</taxon>
        <taxon>Arthropoda</taxon>
        <taxon>Hexapoda</taxon>
        <taxon>Insecta</taxon>
        <taxon>Pterygota</taxon>
        <taxon>Neoptera</taxon>
        <taxon>Endopterygota</taxon>
        <taxon>Diptera</taxon>
        <taxon>Brachycera</taxon>
        <taxon>Muscomorpha</taxon>
        <taxon>Ephydroidea</taxon>
        <taxon>Drosophilidae</taxon>
        <taxon>Drosophila</taxon>
    </lineage>
</organism>
<reference evidence="9 10" key="1">
    <citation type="journal article" date="2019" name="J. Hered.">
        <title>An Improved Genome Assembly for Drosophila navojoa, the Basal Species in the mojavensis Cluster.</title>
        <authorList>
            <person name="Vanderlinde T."/>
            <person name="Dupim E.G."/>
            <person name="Nazario-Yepiz N.O."/>
            <person name="Carvalho A.B."/>
        </authorList>
    </citation>
    <scope>NUCLEOTIDE SEQUENCE [LARGE SCALE GENOMIC DNA]</scope>
    <source>
        <strain evidence="9">Navoj_Jal97</strain>
        <tissue evidence="9">Whole organism</tissue>
    </source>
</reference>
<name>A0A484AVP5_DRONA</name>
<dbReference type="GO" id="GO:0034587">
    <property type="term" value="P:piRNA processing"/>
    <property type="evidence" value="ECO:0007669"/>
    <property type="project" value="TreeGrafter"/>
</dbReference>
<comment type="similarity">
    <text evidence="4">Belongs to the phospholipase D family. MitoPLD/Zucchini subfamily.</text>
</comment>
<dbReference type="Pfam" id="PF13091">
    <property type="entry name" value="PLDc_2"/>
    <property type="match status" value="1"/>
</dbReference>
<dbReference type="AlphaFoldDB" id="A0A484AVP5"/>
<dbReference type="GO" id="GO:0016891">
    <property type="term" value="F:RNA endonuclease activity producing 5'-phosphomonoesters, hydrolytic mechanism"/>
    <property type="evidence" value="ECO:0007669"/>
    <property type="project" value="TreeGrafter"/>
</dbReference>
<dbReference type="Gene3D" id="3.30.870.10">
    <property type="entry name" value="Endonuclease Chain A"/>
    <property type="match status" value="1"/>
</dbReference>
<accession>A0A484AVP5</accession>
<comment type="caution">
    <text evidence="9">The sequence shown here is derived from an EMBL/GenBank/DDBJ whole genome shotgun (WGS) entry which is preliminary data.</text>
</comment>
<keyword evidence="10" id="KW-1185">Reference proteome</keyword>
<dbReference type="GO" id="GO:0016042">
    <property type="term" value="P:lipid catabolic process"/>
    <property type="evidence" value="ECO:0007669"/>
    <property type="project" value="UniProtKB-KW"/>
</dbReference>
<keyword evidence="1" id="KW-0378">Hydrolase</keyword>
<evidence type="ECO:0000256" key="6">
    <source>
        <dbReference type="ARBA" id="ARBA00043167"/>
    </source>
</evidence>
<dbReference type="PANTHER" id="PTHR43856:SF1">
    <property type="entry name" value="MITOCHONDRIAL CARDIOLIPIN HYDROLASE"/>
    <property type="match status" value="1"/>
</dbReference>
<evidence type="ECO:0000256" key="1">
    <source>
        <dbReference type="ARBA" id="ARBA00022801"/>
    </source>
</evidence>
<dbReference type="STRING" id="7232.A0A484AVP5"/>
<evidence type="ECO:0000256" key="5">
    <source>
        <dbReference type="ARBA" id="ARBA00040549"/>
    </source>
</evidence>
<evidence type="ECO:0000313" key="9">
    <source>
        <dbReference type="EMBL" id="TDG39940.1"/>
    </source>
</evidence>
<keyword evidence="7" id="KW-0472">Membrane</keyword>
<dbReference type="InterPro" id="IPR025202">
    <property type="entry name" value="PLD-like_dom"/>
</dbReference>
<evidence type="ECO:0000256" key="3">
    <source>
        <dbReference type="ARBA" id="ARBA00023098"/>
    </source>
</evidence>
<feature type="transmembrane region" description="Helical" evidence="7">
    <location>
        <begin position="21"/>
        <end position="45"/>
    </location>
</feature>
<dbReference type="OMA" id="NEVMVFC"/>
<dbReference type="Proteomes" id="UP000295192">
    <property type="component" value="Unassembled WGS sequence"/>
</dbReference>